<dbReference type="AlphaFoldDB" id="A0A930VHJ4"/>
<dbReference type="RefSeq" id="WP_194694902.1">
    <property type="nucleotide sequence ID" value="NZ_JADKPO010000003.1"/>
</dbReference>
<sequence>MSQGDAEMVAERYVESRLTHSGAVIMVGERAYKLKRPLRLGFLDFTDVARPSSSCAAREPTPAKGSLREARVGA</sequence>
<comment type="caution">
    <text evidence="2">The sequence shown here is derived from an EMBL/GenBank/DDBJ whole genome shotgun (WGS) entry which is preliminary data.</text>
</comment>
<protein>
    <submittedName>
        <fullName evidence="2">Uncharacterized protein</fullName>
    </submittedName>
</protein>
<gene>
    <name evidence="2" type="ORF">ISU10_03050</name>
</gene>
<keyword evidence="3" id="KW-1185">Reference proteome</keyword>
<reference evidence="2" key="1">
    <citation type="submission" date="2020-11" db="EMBL/GenBank/DDBJ databases">
        <title>Nocardioides cynanchi sp. nov., isolated from soil of rhizosphere of Cynanchum wilfordii.</title>
        <authorList>
            <person name="Lee J.-S."/>
            <person name="Suh M.K."/>
            <person name="Kim J.-S."/>
        </authorList>
    </citation>
    <scope>NUCLEOTIDE SEQUENCE</scope>
    <source>
        <strain evidence="2">KCTC 19276</strain>
    </source>
</reference>
<evidence type="ECO:0000256" key="1">
    <source>
        <dbReference type="SAM" id="MobiDB-lite"/>
    </source>
</evidence>
<accession>A0A930VHJ4</accession>
<proteinExistence type="predicted"/>
<evidence type="ECO:0000313" key="2">
    <source>
        <dbReference type="EMBL" id="MBF4766742.1"/>
    </source>
</evidence>
<dbReference type="EMBL" id="JADKPO010000003">
    <property type="protein sequence ID" value="MBF4766742.1"/>
    <property type="molecule type" value="Genomic_DNA"/>
</dbReference>
<evidence type="ECO:0000313" key="3">
    <source>
        <dbReference type="Proteomes" id="UP000660668"/>
    </source>
</evidence>
<name>A0A930VHJ4_9ACTN</name>
<dbReference type="Proteomes" id="UP000660668">
    <property type="component" value="Unassembled WGS sequence"/>
</dbReference>
<organism evidence="2 3">
    <name type="scientific">Nocardioides agariphilus</name>
    <dbReference type="NCBI Taxonomy" id="433664"/>
    <lineage>
        <taxon>Bacteria</taxon>
        <taxon>Bacillati</taxon>
        <taxon>Actinomycetota</taxon>
        <taxon>Actinomycetes</taxon>
        <taxon>Propionibacteriales</taxon>
        <taxon>Nocardioidaceae</taxon>
        <taxon>Nocardioides</taxon>
    </lineage>
</organism>
<feature type="region of interest" description="Disordered" evidence="1">
    <location>
        <begin position="53"/>
        <end position="74"/>
    </location>
</feature>